<evidence type="ECO:0000256" key="1">
    <source>
        <dbReference type="PROSITE-ProRule" id="PRU00176"/>
    </source>
</evidence>
<dbReference type="SUPFAM" id="SSF54928">
    <property type="entry name" value="RNA-binding domain, RBD"/>
    <property type="match status" value="1"/>
</dbReference>
<dbReference type="GO" id="GO:0003723">
    <property type="term" value="F:RNA binding"/>
    <property type="evidence" value="ECO:0007669"/>
    <property type="project" value="UniProtKB-UniRule"/>
</dbReference>
<keyword evidence="5" id="KW-1185">Reference proteome</keyword>
<feature type="region of interest" description="Disordered" evidence="2">
    <location>
        <begin position="203"/>
        <end position="225"/>
    </location>
</feature>
<dbReference type="SMART" id="SM00360">
    <property type="entry name" value="RRM"/>
    <property type="match status" value="1"/>
</dbReference>
<dbReference type="Pfam" id="PF00076">
    <property type="entry name" value="RRM_1"/>
    <property type="match status" value="1"/>
</dbReference>
<feature type="domain" description="RRM" evidence="3">
    <location>
        <begin position="85"/>
        <end position="159"/>
    </location>
</feature>
<dbReference type="EMBL" id="CAJFDH010000002">
    <property type="protein sequence ID" value="CAD5210241.1"/>
    <property type="molecule type" value="Genomic_DNA"/>
</dbReference>
<evidence type="ECO:0000256" key="2">
    <source>
        <dbReference type="SAM" id="MobiDB-lite"/>
    </source>
</evidence>
<gene>
    <name evidence="4" type="ORF">BOKJ2_LOCUS3089</name>
</gene>
<name>A0A811K2T9_9BILA</name>
<dbReference type="PROSITE" id="PS50102">
    <property type="entry name" value="RRM"/>
    <property type="match status" value="1"/>
</dbReference>
<sequence>MPKRASEDLVGAACFDEAFSIFMNTMSEPKKLKLDPLAFISAPAPASKSASAAAAVAAAAVLNFNSTASASTVSAPDPSGNPPSRVVHLRNIPGDMSELELIHFCMPFGKLSNYLMLKGKNQAFVEYEEESGAQAIVQIAHAYPMAIRGKTIFCQYSTHQNLKTEKKLPTKSGAILGDLVVPPARAEADTEAKAKTEADTEAEAKAKAQAKENTQTKAKTKAKARKKSKVKCTSFRTQLLMQKEWHSYIWHL</sequence>
<dbReference type="OrthoDB" id="296632at2759"/>
<dbReference type="PANTHER" id="PTHR15592">
    <property type="entry name" value="MATRIN 3/NUCLEAR PROTEIN 220-RELATED"/>
    <property type="match status" value="1"/>
</dbReference>
<proteinExistence type="predicted"/>
<dbReference type="AlphaFoldDB" id="A0A811K2T9"/>
<dbReference type="Proteomes" id="UP000614601">
    <property type="component" value="Unassembled WGS sequence"/>
</dbReference>
<dbReference type="EMBL" id="CAJFCW020000002">
    <property type="protein sequence ID" value="CAG9090947.1"/>
    <property type="molecule type" value="Genomic_DNA"/>
</dbReference>
<evidence type="ECO:0000313" key="4">
    <source>
        <dbReference type="EMBL" id="CAD5210241.1"/>
    </source>
</evidence>
<protein>
    <recommendedName>
        <fullName evidence="3">RRM domain-containing protein</fullName>
    </recommendedName>
</protein>
<dbReference type="Gene3D" id="3.30.70.330">
    <property type="match status" value="1"/>
</dbReference>
<accession>A0A811K2T9</accession>
<dbReference type="InterPro" id="IPR035979">
    <property type="entry name" value="RBD_domain_sf"/>
</dbReference>
<comment type="caution">
    <text evidence="4">The sequence shown here is derived from an EMBL/GenBank/DDBJ whole genome shotgun (WGS) entry which is preliminary data.</text>
</comment>
<evidence type="ECO:0000259" key="3">
    <source>
        <dbReference type="PROSITE" id="PS50102"/>
    </source>
</evidence>
<dbReference type="InterPro" id="IPR000504">
    <property type="entry name" value="RRM_dom"/>
</dbReference>
<organism evidence="4 5">
    <name type="scientific">Bursaphelenchus okinawaensis</name>
    <dbReference type="NCBI Taxonomy" id="465554"/>
    <lineage>
        <taxon>Eukaryota</taxon>
        <taxon>Metazoa</taxon>
        <taxon>Ecdysozoa</taxon>
        <taxon>Nematoda</taxon>
        <taxon>Chromadorea</taxon>
        <taxon>Rhabditida</taxon>
        <taxon>Tylenchina</taxon>
        <taxon>Tylenchomorpha</taxon>
        <taxon>Aphelenchoidea</taxon>
        <taxon>Aphelenchoididae</taxon>
        <taxon>Bursaphelenchus</taxon>
    </lineage>
</organism>
<keyword evidence="1" id="KW-0694">RNA-binding</keyword>
<reference evidence="4" key="1">
    <citation type="submission" date="2020-09" db="EMBL/GenBank/DDBJ databases">
        <authorList>
            <person name="Kikuchi T."/>
        </authorList>
    </citation>
    <scope>NUCLEOTIDE SEQUENCE</scope>
    <source>
        <strain evidence="4">SH1</strain>
    </source>
</reference>
<dbReference type="InterPro" id="IPR012677">
    <property type="entry name" value="Nucleotide-bd_a/b_plait_sf"/>
</dbReference>
<evidence type="ECO:0000313" key="5">
    <source>
        <dbReference type="Proteomes" id="UP000614601"/>
    </source>
</evidence>
<dbReference type="Proteomes" id="UP000783686">
    <property type="component" value="Unassembled WGS sequence"/>
</dbReference>
<dbReference type="CDD" id="cd12421">
    <property type="entry name" value="RRM1_PTBP1_hnRNPL_like"/>
    <property type="match status" value="1"/>
</dbReference>